<evidence type="ECO:0000259" key="4">
    <source>
        <dbReference type="PROSITE" id="PS51084"/>
    </source>
</evidence>
<dbReference type="KEGG" id="bwa:HLV38_01460"/>
<dbReference type="CDD" id="cd01276">
    <property type="entry name" value="PKCI_related"/>
    <property type="match status" value="1"/>
</dbReference>
<evidence type="ECO:0000256" key="2">
    <source>
        <dbReference type="PIRSR" id="PIRSR601310-3"/>
    </source>
</evidence>
<dbReference type="InterPro" id="IPR001310">
    <property type="entry name" value="Histidine_triad_HIT"/>
</dbReference>
<dbReference type="InterPro" id="IPR011146">
    <property type="entry name" value="HIT-like"/>
</dbReference>
<reference evidence="6" key="1">
    <citation type="submission" date="2020-05" db="EMBL/GenBank/DDBJ databases">
        <title>Novel species in genus Nocardioides.</title>
        <authorList>
            <person name="Zhang G."/>
        </authorList>
    </citation>
    <scope>NUCLEOTIDE SEQUENCE [LARGE SCALE GENOMIC DNA]</scope>
    <source>
        <strain evidence="6">zg-1050</strain>
    </source>
</reference>
<dbReference type="AlphaFoldDB" id="A0A6M8J648"/>
<feature type="active site" description="Tele-AMP-histidine intermediate" evidence="1">
    <location>
        <position position="100"/>
    </location>
</feature>
<dbReference type="EMBL" id="CP053716">
    <property type="protein sequence ID" value="QKF06939.1"/>
    <property type="molecule type" value="Genomic_DNA"/>
</dbReference>
<name>A0A6M8J648_9ACTN</name>
<dbReference type="PRINTS" id="PR00332">
    <property type="entry name" value="HISTRIAD"/>
</dbReference>
<dbReference type="PROSITE" id="PS51084">
    <property type="entry name" value="HIT_2"/>
    <property type="match status" value="1"/>
</dbReference>
<evidence type="ECO:0000313" key="6">
    <source>
        <dbReference type="Proteomes" id="UP000503297"/>
    </source>
</evidence>
<dbReference type="Pfam" id="PF01230">
    <property type="entry name" value="HIT"/>
    <property type="match status" value="1"/>
</dbReference>
<dbReference type="RefSeq" id="WP_173163652.1">
    <property type="nucleotide sequence ID" value="NZ_CP053716.1"/>
</dbReference>
<protein>
    <submittedName>
        <fullName evidence="5">Histidine triad nucleotide-binding protein</fullName>
    </submittedName>
</protein>
<dbReference type="Proteomes" id="UP000503297">
    <property type="component" value="Chromosome"/>
</dbReference>
<evidence type="ECO:0000313" key="5">
    <source>
        <dbReference type="EMBL" id="QKF06939.1"/>
    </source>
</evidence>
<evidence type="ECO:0000256" key="1">
    <source>
        <dbReference type="PIRSR" id="PIRSR601310-1"/>
    </source>
</evidence>
<dbReference type="PANTHER" id="PTHR23089">
    <property type="entry name" value="HISTIDINE TRIAD HIT PROTEIN"/>
    <property type="match status" value="1"/>
</dbReference>
<keyword evidence="6" id="KW-1185">Reference proteome</keyword>
<feature type="short sequence motif" description="Histidine triad motif" evidence="2 3">
    <location>
        <begin position="98"/>
        <end position="102"/>
    </location>
</feature>
<feature type="domain" description="HIT" evidence="4">
    <location>
        <begin position="7"/>
        <end position="116"/>
    </location>
</feature>
<dbReference type="InterPro" id="IPR036265">
    <property type="entry name" value="HIT-like_sf"/>
</dbReference>
<proteinExistence type="predicted"/>
<gene>
    <name evidence="5" type="ORF">HLV38_01460</name>
</gene>
<dbReference type="InterPro" id="IPR019808">
    <property type="entry name" value="Histidine_triad_CS"/>
</dbReference>
<dbReference type="PROSITE" id="PS00892">
    <property type="entry name" value="HIT_1"/>
    <property type="match status" value="1"/>
</dbReference>
<evidence type="ECO:0000256" key="3">
    <source>
        <dbReference type="PROSITE-ProRule" id="PRU00464"/>
    </source>
</evidence>
<sequence>MSAQDCLFCKIVAGDIPCTKVYEDEWVLAFDDIAPHMPVHTLVVPKAHYDSIADDVPAEVLARVFAAVPEVARIKGVNASGFRTLANTGQDACQTVGHLHVHVLGGAPMNSGNPSL</sequence>
<dbReference type="SUPFAM" id="SSF54197">
    <property type="entry name" value="HIT-like"/>
    <property type="match status" value="1"/>
</dbReference>
<dbReference type="GO" id="GO:0003824">
    <property type="term" value="F:catalytic activity"/>
    <property type="evidence" value="ECO:0007669"/>
    <property type="project" value="InterPro"/>
</dbReference>
<organism evidence="5 6">
    <name type="scientific">Berryella wangjianweii</name>
    <dbReference type="NCBI Taxonomy" id="2734634"/>
    <lineage>
        <taxon>Bacteria</taxon>
        <taxon>Bacillati</taxon>
        <taxon>Actinomycetota</taxon>
        <taxon>Coriobacteriia</taxon>
        <taxon>Eggerthellales</taxon>
        <taxon>Eggerthellaceae</taxon>
        <taxon>Berryella</taxon>
    </lineage>
</organism>
<dbReference type="Gene3D" id="3.30.428.10">
    <property type="entry name" value="HIT-like"/>
    <property type="match status" value="1"/>
</dbReference>
<accession>A0A6M8J648</accession>